<dbReference type="EMBL" id="CP059322">
    <property type="protein sequence ID" value="QLQ38228.1"/>
    <property type="molecule type" value="Genomic_DNA"/>
</dbReference>
<accession>A0A7L6B8N8</accession>
<protein>
    <recommendedName>
        <fullName evidence="5">Type I restriction modification DNA specificity domain-containing protein</fullName>
    </recommendedName>
</protein>
<reference evidence="4" key="1">
    <citation type="submission" date="2020-07" db="EMBL/GenBank/DDBJ databases">
        <title>A new Micromonospora strain with potent antibiotic activity isolated from the microbiome of a mid-Atlantic deep-sea sponge.</title>
        <authorList>
            <person name="Back C.R."/>
            <person name="Stennett H.L."/>
            <person name="Williams S.E."/>
            <person name="Wang L."/>
            <person name="Ojeda Gomez J."/>
            <person name="Abdulle O.M."/>
            <person name="Duffy T."/>
            <person name="Hendry K.R."/>
            <person name="Powell D."/>
            <person name="Stach J.E."/>
            <person name="Essex-Lopresti A.E."/>
            <person name="Willis C.L."/>
            <person name="Curnow P."/>
            <person name="Race P.R."/>
        </authorList>
    </citation>
    <scope>NUCLEOTIDE SEQUENCE [LARGE SCALE GENOMIC DNA]</scope>
    <source>
        <strain evidence="4">28ISP2-46</strain>
    </source>
</reference>
<keyword evidence="2" id="KW-0238">DNA-binding</keyword>
<dbReference type="GO" id="GO:0009307">
    <property type="term" value="P:DNA restriction-modification system"/>
    <property type="evidence" value="ECO:0007669"/>
    <property type="project" value="UniProtKB-KW"/>
</dbReference>
<dbReference type="InterPro" id="IPR052021">
    <property type="entry name" value="Type-I_RS_S_subunit"/>
</dbReference>
<sequence>MYSKVTRFAELRRWDVKQLRTLSWPQEPSLLEPLSRLAVRRSETALSTAPLGSISFDGSVTVRAGERLIQGRTYLAKSGDLVFSKIDARNGAIGIVPPSIDLLAFSTEYPIFDLTSAEALLPQYAALLLRTPIFLSQLEGLAAGHSGRKRVTPEDFLGLRVPVPDQEVQRSIVDEYEEKRASAIQRIATVENVVPQTMVEIQDVLGISMDLRRAVDTRFTAQLSQLSTWSVRRTRSDLSGLSDELRCAFPVRRLGDRTVAMILRGVSKSPRNRPNQNARPYLRVANLRAGFIDLSDIRTIDVPEDSFESMRLHLHDVLVCRNNSLELVGKAALWRGQVEECTHDDHIFRVRVAGGDVSPGYLEAYINTPYAQAWLQSRAQVTTNLAGIPGSALANLPTPIPDRAVQLKVESLYQTALDTYAATVDQAYQALQEARSLAAANVSNATPRTLR</sequence>
<dbReference type="PANTHER" id="PTHR30408:SF12">
    <property type="entry name" value="TYPE I RESTRICTION ENZYME MJAVIII SPECIFICITY SUBUNIT"/>
    <property type="match status" value="1"/>
</dbReference>
<dbReference type="PANTHER" id="PTHR30408">
    <property type="entry name" value="TYPE-1 RESTRICTION ENZYME ECOKI SPECIFICITY PROTEIN"/>
    <property type="match status" value="1"/>
</dbReference>
<dbReference type="Gene3D" id="3.90.220.20">
    <property type="entry name" value="DNA methylase specificity domains"/>
    <property type="match status" value="2"/>
</dbReference>
<gene>
    <name evidence="3" type="ORF">H1D33_04930</name>
</gene>
<dbReference type="REBASE" id="417505">
    <property type="entry name" value="S.Msp246ORF4925P"/>
</dbReference>
<keyword evidence="1" id="KW-0680">Restriction system</keyword>
<reference evidence="3 4" key="2">
    <citation type="journal article" date="2021" name="Mar. Drugs">
        <title>A New Micromonospora Strain with Antibiotic Activity Isolated from the Microbiome of a Mid-Atlantic Deep-Sea Sponge.</title>
        <authorList>
            <person name="Back C.R."/>
            <person name="Stennett H.L."/>
            <person name="Williams S.E."/>
            <person name="Wang L."/>
            <person name="Ojeda Gomez J."/>
            <person name="Abdulle O.M."/>
            <person name="Duffy T."/>
            <person name="Neal C."/>
            <person name="Mantell J."/>
            <person name="Jepson M.A."/>
            <person name="Hendry K.R."/>
            <person name="Powell D."/>
            <person name="Stach J.E.M."/>
            <person name="Essex-Lopresti A.E."/>
            <person name="Willis C.L."/>
            <person name="Curnow P."/>
            <person name="Race P.R."/>
        </authorList>
    </citation>
    <scope>NUCLEOTIDE SEQUENCE [LARGE SCALE GENOMIC DNA]</scope>
    <source>
        <strain evidence="3 4">28ISP2-46</strain>
    </source>
</reference>
<evidence type="ECO:0000256" key="1">
    <source>
        <dbReference type="ARBA" id="ARBA00022747"/>
    </source>
</evidence>
<dbReference type="CDD" id="cd17253">
    <property type="entry name" value="RMtype1_S_Eco933I-TRD2-CR2_like"/>
    <property type="match status" value="1"/>
</dbReference>
<evidence type="ECO:0008006" key="5">
    <source>
        <dbReference type="Google" id="ProtNLM"/>
    </source>
</evidence>
<dbReference type="Proteomes" id="UP000510844">
    <property type="component" value="Chromosome"/>
</dbReference>
<organism evidence="3 4">
    <name type="scientific">Micromonospora robiginosa</name>
    <dbReference type="NCBI Taxonomy" id="2749844"/>
    <lineage>
        <taxon>Bacteria</taxon>
        <taxon>Bacillati</taxon>
        <taxon>Actinomycetota</taxon>
        <taxon>Actinomycetes</taxon>
        <taxon>Micromonosporales</taxon>
        <taxon>Micromonosporaceae</taxon>
        <taxon>Micromonospora</taxon>
    </lineage>
</organism>
<evidence type="ECO:0000256" key="2">
    <source>
        <dbReference type="ARBA" id="ARBA00023125"/>
    </source>
</evidence>
<keyword evidence="4" id="KW-1185">Reference proteome</keyword>
<dbReference type="SUPFAM" id="SSF116734">
    <property type="entry name" value="DNA methylase specificity domain"/>
    <property type="match status" value="2"/>
</dbReference>
<name>A0A7L6B8N8_9ACTN</name>
<dbReference type="RefSeq" id="WP_181570664.1">
    <property type="nucleotide sequence ID" value="NZ_CP059322.2"/>
</dbReference>
<evidence type="ECO:0000313" key="4">
    <source>
        <dbReference type="Proteomes" id="UP000510844"/>
    </source>
</evidence>
<dbReference type="GO" id="GO:0003677">
    <property type="term" value="F:DNA binding"/>
    <property type="evidence" value="ECO:0007669"/>
    <property type="project" value="UniProtKB-KW"/>
</dbReference>
<dbReference type="AlphaFoldDB" id="A0A7L6B8N8"/>
<proteinExistence type="predicted"/>
<evidence type="ECO:0000313" key="3">
    <source>
        <dbReference type="EMBL" id="QLQ38228.1"/>
    </source>
</evidence>
<dbReference type="InterPro" id="IPR044946">
    <property type="entry name" value="Restrct_endonuc_typeI_TRD_sf"/>
</dbReference>
<dbReference type="KEGG" id="mfeu:H1D33_04930"/>